<dbReference type="GO" id="GO:0005615">
    <property type="term" value="C:extracellular space"/>
    <property type="evidence" value="ECO:0007669"/>
    <property type="project" value="TreeGrafter"/>
</dbReference>
<reference evidence="7" key="1">
    <citation type="submission" date="2020-07" db="EMBL/GenBank/DDBJ databases">
        <title>Clarias magur genome sequencing, assembly and annotation.</title>
        <authorList>
            <person name="Kushwaha B."/>
            <person name="Kumar R."/>
            <person name="Das P."/>
            <person name="Joshi C.G."/>
            <person name="Kumar D."/>
            <person name="Nagpure N.S."/>
            <person name="Pandey M."/>
            <person name="Agarwal S."/>
            <person name="Srivastava S."/>
            <person name="Singh M."/>
            <person name="Sahoo L."/>
            <person name="Jayasankar P."/>
            <person name="Meher P.K."/>
            <person name="Koringa P.G."/>
            <person name="Iquebal M.A."/>
            <person name="Das S.P."/>
            <person name="Bit A."/>
            <person name="Patnaik S."/>
            <person name="Patel N."/>
            <person name="Shah T.M."/>
            <person name="Hinsu A."/>
            <person name="Jena J.K."/>
        </authorList>
    </citation>
    <scope>NUCLEOTIDE SEQUENCE</scope>
    <source>
        <strain evidence="7">CIFAMagur01</strain>
        <tissue evidence="7">Testis</tissue>
    </source>
</reference>
<comment type="caution">
    <text evidence="5">Lacks conserved residue(s) required for the propagation of feature annotation.</text>
</comment>
<evidence type="ECO:0000256" key="5">
    <source>
        <dbReference type="PROSITE-ProRule" id="PRU00352"/>
    </source>
</evidence>
<dbReference type="Gene3D" id="2.130.10.10">
    <property type="entry name" value="YVTN repeat-like/Quinoprotein amine dehydrogenase"/>
    <property type="match status" value="1"/>
</dbReference>
<name>A0A8J4TFH1_CLAMG</name>
<dbReference type="SUPFAM" id="SSF103575">
    <property type="entry name" value="Plexin repeat"/>
    <property type="match status" value="1"/>
</dbReference>
<dbReference type="GO" id="GO:0045499">
    <property type="term" value="F:chemorepellent activity"/>
    <property type="evidence" value="ECO:0007669"/>
    <property type="project" value="TreeGrafter"/>
</dbReference>
<dbReference type="InterPro" id="IPR016201">
    <property type="entry name" value="PSI"/>
</dbReference>
<dbReference type="GO" id="GO:0007411">
    <property type="term" value="P:axon guidance"/>
    <property type="evidence" value="ECO:0007669"/>
    <property type="project" value="TreeGrafter"/>
</dbReference>
<evidence type="ECO:0000313" key="8">
    <source>
        <dbReference type="Proteomes" id="UP000727407"/>
    </source>
</evidence>
<dbReference type="SMART" id="SM00423">
    <property type="entry name" value="PSI"/>
    <property type="match status" value="1"/>
</dbReference>
<dbReference type="GO" id="GO:0000122">
    <property type="term" value="P:negative regulation of transcription by RNA polymerase II"/>
    <property type="evidence" value="ECO:0007669"/>
    <property type="project" value="TreeGrafter"/>
</dbReference>
<dbReference type="PANTHER" id="PTHR11036">
    <property type="entry name" value="SEMAPHORIN"/>
    <property type="match status" value="1"/>
</dbReference>
<dbReference type="PANTHER" id="PTHR11036:SF144">
    <property type="entry name" value="SEMAPHORIN-7A-LIKE"/>
    <property type="match status" value="1"/>
</dbReference>
<dbReference type="GO" id="GO:0005886">
    <property type="term" value="C:plasma membrane"/>
    <property type="evidence" value="ECO:0007669"/>
    <property type="project" value="TreeGrafter"/>
</dbReference>
<dbReference type="GO" id="GO:0043931">
    <property type="term" value="P:ossification involved in bone maturation"/>
    <property type="evidence" value="ECO:0007669"/>
    <property type="project" value="TreeGrafter"/>
</dbReference>
<feature type="domain" description="Sema" evidence="6">
    <location>
        <begin position="1"/>
        <end position="406"/>
    </location>
</feature>
<dbReference type="Proteomes" id="UP000727407">
    <property type="component" value="Unassembled WGS sequence"/>
</dbReference>
<evidence type="ECO:0000256" key="4">
    <source>
        <dbReference type="ARBA" id="ARBA00023180"/>
    </source>
</evidence>
<evidence type="ECO:0000256" key="1">
    <source>
        <dbReference type="ARBA" id="ARBA00004370"/>
    </source>
</evidence>
<dbReference type="SMART" id="SM00630">
    <property type="entry name" value="Sema"/>
    <property type="match status" value="1"/>
</dbReference>
<evidence type="ECO:0000259" key="6">
    <source>
        <dbReference type="PROSITE" id="PS51004"/>
    </source>
</evidence>
<dbReference type="InterPro" id="IPR015943">
    <property type="entry name" value="WD40/YVTN_repeat-like_dom_sf"/>
</dbReference>
<dbReference type="AlphaFoldDB" id="A0A8J4TFH1"/>
<accession>A0A8J4TFH1</accession>
<dbReference type="GO" id="GO:0030335">
    <property type="term" value="P:positive regulation of cell migration"/>
    <property type="evidence" value="ECO:0007669"/>
    <property type="project" value="TreeGrafter"/>
</dbReference>
<organism evidence="7 8">
    <name type="scientific">Clarias magur</name>
    <name type="common">Asian catfish</name>
    <name type="synonym">Macropteronotus magur</name>
    <dbReference type="NCBI Taxonomy" id="1594786"/>
    <lineage>
        <taxon>Eukaryota</taxon>
        <taxon>Metazoa</taxon>
        <taxon>Chordata</taxon>
        <taxon>Craniata</taxon>
        <taxon>Vertebrata</taxon>
        <taxon>Euteleostomi</taxon>
        <taxon>Actinopterygii</taxon>
        <taxon>Neopterygii</taxon>
        <taxon>Teleostei</taxon>
        <taxon>Ostariophysi</taxon>
        <taxon>Siluriformes</taxon>
        <taxon>Clariidae</taxon>
        <taxon>Clarias</taxon>
    </lineage>
</organism>
<comment type="subcellular location">
    <subcellularLocation>
        <location evidence="1">Membrane</location>
    </subcellularLocation>
</comment>
<dbReference type="OrthoDB" id="9988752at2759"/>
<evidence type="ECO:0000256" key="3">
    <source>
        <dbReference type="ARBA" id="ARBA00023157"/>
    </source>
</evidence>
<proteinExistence type="predicted"/>
<keyword evidence="8" id="KW-1185">Reference proteome</keyword>
<dbReference type="InterPro" id="IPR027231">
    <property type="entry name" value="Semaphorin"/>
</dbReference>
<dbReference type="GO" id="GO:0001755">
    <property type="term" value="P:neural crest cell migration"/>
    <property type="evidence" value="ECO:0007669"/>
    <property type="project" value="TreeGrafter"/>
</dbReference>
<sequence>MLDNLKLVHASGSKHIYAGGPDDLYMLNPREHPALKKVDVPLFEPECLSTGCGYKISLLKEGKNGNPLFMCGTRDRNTKCCDVDSEHRSVGCFNLVNPTLITQPSLHIGNSLYYTVSIRNSAEPGIYRSIEGKFTWPSTSTTEQRYVKILGNQASETLDGKVYSFYTEQNQNQDTDKPLWIPRVSQICTADQGGSKSVLQYRWTSMLTARLFCGDEKKGLTYTELLDVSALEDEEWQSTIIYGLFKNAYNLRAVCVYKMSDIIDVFASNKIKDSTETFSSPRPGECVANSQGLSPSILKFMEGLPEMNQWIKPARAPLLFMHHHYTHLQVDRVKSWRKSENSHHDVLFMALENGNVHKILEQNNEPFIITGYEPFETKTHITSMLLDREAKKLFVSSSSEVIQIDLRDCSVYGNDCDSCVMARDPYCGWDGKCSANKGIQDVTNGSHTICS</sequence>
<comment type="caution">
    <text evidence="7">The sequence shown here is derived from an EMBL/GenBank/DDBJ whole genome shotgun (WGS) entry which is preliminary data.</text>
</comment>
<dbReference type="EMBL" id="QNUK01000375">
    <property type="protein sequence ID" value="KAF5894415.1"/>
    <property type="molecule type" value="Genomic_DNA"/>
</dbReference>
<gene>
    <name evidence="7" type="ORF">DAT39_015880</name>
</gene>
<dbReference type="GO" id="GO:0030215">
    <property type="term" value="F:semaphorin receptor binding"/>
    <property type="evidence" value="ECO:0007669"/>
    <property type="project" value="InterPro"/>
</dbReference>
<dbReference type="SUPFAM" id="SSF101912">
    <property type="entry name" value="Sema domain"/>
    <property type="match status" value="1"/>
</dbReference>
<evidence type="ECO:0000256" key="2">
    <source>
        <dbReference type="ARBA" id="ARBA00023136"/>
    </source>
</evidence>
<protein>
    <submittedName>
        <fullName evidence="7">Semaphorin-7A-like isoform X1</fullName>
    </submittedName>
</protein>
<dbReference type="GO" id="GO:0071526">
    <property type="term" value="P:semaphorin-plexin signaling pathway"/>
    <property type="evidence" value="ECO:0007669"/>
    <property type="project" value="TreeGrafter"/>
</dbReference>
<dbReference type="Gene3D" id="3.30.1680.10">
    <property type="entry name" value="ligand-binding face of the semaphorins, domain 2"/>
    <property type="match status" value="1"/>
</dbReference>
<dbReference type="Pfam" id="PF01437">
    <property type="entry name" value="PSI"/>
    <property type="match status" value="1"/>
</dbReference>
<feature type="non-terminal residue" evidence="7">
    <location>
        <position position="451"/>
    </location>
</feature>
<dbReference type="InterPro" id="IPR002165">
    <property type="entry name" value="Plexin_repeat"/>
</dbReference>
<dbReference type="Pfam" id="PF01403">
    <property type="entry name" value="Sema"/>
    <property type="match status" value="1"/>
</dbReference>
<evidence type="ECO:0000313" key="7">
    <source>
        <dbReference type="EMBL" id="KAF5894415.1"/>
    </source>
</evidence>
<keyword evidence="3" id="KW-1015">Disulfide bond</keyword>
<keyword evidence="2" id="KW-0472">Membrane</keyword>
<dbReference type="PROSITE" id="PS51004">
    <property type="entry name" value="SEMA"/>
    <property type="match status" value="1"/>
</dbReference>
<dbReference type="InterPro" id="IPR001627">
    <property type="entry name" value="Semap_dom"/>
</dbReference>
<dbReference type="InterPro" id="IPR036352">
    <property type="entry name" value="Semap_dom_sf"/>
</dbReference>
<keyword evidence="4" id="KW-0325">Glycoprotein</keyword>